<feature type="transmembrane region" description="Helical" evidence="2">
    <location>
        <begin position="23"/>
        <end position="46"/>
    </location>
</feature>
<gene>
    <name evidence="3" type="ORF">HCN51_55425</name>
</gene>
<accession>A0ABX1BL98</accession>
<evidence type="ECO:0000313" key="3">
    <source>
        <dbReference type="EMBL" id="NJP98520.1"/>
    </source>
</evidence>
<proteinExistence type="predicted"/>
<feature type="compositionally biased region" description="Polar residues" evidence="1">
    <location>
        <begin position="87"/>
        <end position="96"/>
    </location>
</feature>
<evidence type="ECO:0000256" key="2">
    <source>
        <dbReference type="SAM" id="Phobius"/>
    </source>
</evidence>
<keyword evidence="2" id="KW-0812">Transmembrane</keyword>
<evidence type="ECO:0000313" key="4">
    <source>
        <dbReference type="Proteomes" id="UP000696294"/>
    </source>
</evidence>
<dbReference type="Proteomes" id="UP000696294">
    <property type="component" value="Unassembled WGS sequence"/>
</dbReference>
<sequence length="194" mass="19225">MASAGAPEPLTGHADERRRRRGLALRISTLLLGVLHLVLAAVLIALPGRTPAFDPLPTPDASGEPGTERRIAAITPRPASAPASIGASLSASSPVRPTTSASAAPEAATSASSTAQATPRPGSVRTRGSVAPSGGQEAPKPSPAIAPSGGKTTRAGRPARTPSPAIAPAPEAVPPGRTREPPGRVRGSGPGQGR</sequence>
<evidence type="ECO:0000256" key="1">
    <source>
        <dbReference type="SAM" id="MobiDB-lite"/>
    </source>
</evidence>
<feature type="region of interest" description="Disordered" evidence="1">
    <location>
        <begin position="76"/>
        <end position="194"/>
    </location>
</feature>
<name>A0ABX1BL98_9ACTN</name>
<dbReference type="EMBL" id="JAATEP010000095">
    <property type="protein sequence ID" value="NJP98520.1"/>
    <property type="molecule type" value="Genomic_DNA"/>
</dbReference>
<protein>
    <submittedName>
        <fullName evidence="3">Uncharacterized protein</fullName>
    </submittedName>
</protein>
<keyword evidence="2" id="KW-0472">Membrane</keyword>
<comment type="caution">
    <text evidence="3">The sequence shown here is derived from an EMBL/GenBank/DDBJ whole genome shotgun (WGS) entry which is preliminary data.</text>
</comment>
<keyword evidence="2" id="KW-1133">Transmembrane helix</keyword>
<keyword evidence="4" id="KW-1185">Reference proteome</keyword>
<organism evidence="3 4">
    <name type="scientific">Nonomuraea composti</name>
    <dbReference type="NCBI Taxonomy" id="2720023"/>
    <lineage>
        <taxon>Bacteria</taxon>
        <taxon>Bacillati</taxon>
        <taxon>Actinomycetota</taxon>
        <taxon>Actinomycetes</taxon>
        <taxon>Streptosporangiales</taxon>
        <taxon>Streptosporangiaceae</taxon>
        <taxon>Nonomuraea</taxon>
    </lineage>
</organism>
<reference evidence="3 4" key="1">
    <citation type="submission" date="2020-03" db="EMBL/GenBank/DDBJ databases">
        <title>WGS of actinomycetes isolated from Thailand.</title>
        <authorList>
            <person name="Thawai C."/>
        </authorList>
    </citation>
    <scope>NUCLEOTIDE SEQUENCE [LARGE SCALE GENOMIC DNA]</scope>
    <source>
        <strain evidence="3 4">FMUSA5-5</strain>
    </source>
</reference>
<dbReference type="RefSeq" id="WP_168021832.1">
    <property type="nucleotide sequence ID" value="NZ_JAATEP010000095.1"/>
</dbReference>
<feature type="compositionally biased region" description="Low complexity" evidence="1">
    <location>
        <begin position="97"/>
        <end position="119"/>
    </location>
</feature>